<feature type="compositionally biased region" description="Low complexity" evidence="4">
    <location>
        <begin position="1"/>
        <end position="40"/>
    </location>
</feature>
<accession>A0A9P9WKB5</accession>
<dbReference type="Proteomes" id="UP000829685">
    <property type="component" value="Unassembled WGS sequence"/>
</dbReference>
<dbReference type="CDD" id="cd12148">
    <property type="entry name" value="fungal_TF_MHR"/>
    <property type="match status" value="1"/>
</dbReference>
<proteinExistence type="predicted"/>
<dbReference type="Gene3D" id="4.10.240.10">
    <property type="entry name" value="Zn(2)-C6 fungal-type DNA-binding domain"/>
    <property type="match status" value="1"/>
</dbReference>
<reference evidence="6" key="1">
    <citation type="submission" date="2021-03" db="EMBL/GenBank/DDBJ databases">
        <title>Revisited historic fungal species revealed as producer of novel bioactive compounds through whole genome sequencing and comparative genomics.</title>
        <authorList>
            <person name="Vignolle G.A."/>
            <person name="Hochenegger N."/>
            <person name="Mach R.L."/>
            <person name="Mach-Aigner A.R."/>
            <person name="Javad Rahimi M."/>
            <person name="Salim K.A."/>
            <person name="Chan C.M."/>
            <person name="Lim L.B.L."/>
            <person name="Cai F."/>
            <person name="Druzhinina I.S."/>
            <person name="U'Ren J.M."/>
            <person name="Derntl C."/>
        </authorList>
    </citation>
    <scope>NUCLEOTIDE SEQUENCE</scope>
    <source>
        <strain evidence="6">TUCIM 5799</strain>
    </source>
</reference>
<dbReference type="GO" id="GO:0006351">
    <property type="term" value="P:DNA-templated transcription"/>
    <property type="evidence" value="ECO:0007669"/>
    <property type="project" value="InterPro"/>
</dbReference>
<dbReference type="PROSITE" id="PS50048">
    <property type="entry name" value="ZN2_CY6_FUNGAL_2"/>
    <property type="match status" value="1"/>
</dbReference>
<dbReference type="CDD" id="cd00067">
    <property type="entry name" value="GAL4"/>
    <property type="match status" value="1"/>
</dbReference>
<feature type="compositionally biased region" description="Acidic residues" evidence="4">
    <location>
        <begin position="204"/>
        <end position="214"/>
    </location>
</feature>
<evidence type="ECO:0000256" key="4">
    <source>
        <dbReference type="SAM" id="MobiDB-lite"/>
    </source>
</evidence>
<feature type="region of interest" description="Disordered" evidence="4">
    <location>
        <begin position="130"/>
        <end position="176"/>
    </location>
</feature>
<comment type="caution">
    <text evidence="6">The sequence shown here is derived from an EMBL/GenBank/DDBJ whole genome shotgun (WGS) entry which is preliminary data.</text>
</comment>
<dbReference type="GO" id="GO:0000981">
    <property type="term" value="F:DNA-binding transcription factor activity, RNA polymerase II-specific"/>
    <property type="evidence" value="ECO:0007669"/>
    <property type="project" value="InterPro"/>
</dbReference>
<dbReference type="PANTHER" id="PTHR31001:SF50">
    <property type="entry name" value="ZN(II)2CYS6 TRANSCRIPTION FACTOR (EUROFUNG)"/>
    <property type="match status" value="1"/>
</dbReference>
<name>A0A9P9WKB5_9PEZI</name>
<dbReference type="AlphaFoldDB" id="A0A9P9WKB5"/>
<evidence type="ECO:0000256" key="3">
    <source>
        <dbReference type="ARBA" id="ARBA00023242"/>
    </source>
</evidence>
<feature type="domain" description="Zn(2)-C6 fungal-type" evidence="5">
    <location>
        <begin position="48"/>
        <end position="77"/>
    </location>
</feature>
<feature type="region of interest" description="Disordered" evidence="4">
    <location>
        <begin position="1"/>
        <end position="47"/>
    </location>
</feature>
<dbReference type="SMART" id="SM00066">
    <property type="entry name" value="GAL4"/>
    <property type="match status" value="1"/>
</dbReference>
<gene>
    <name evidence="6" type="ORF">JX265_007299</name>
</gene>
<dbReference type="Pfam" id="PF00172">
    <property type="entry name" value="Zn_clus"/>
    <property type="match status" value="1"/>
</dbReference>
<dbReference type="Pfam" id="PF04082">
    <property type="entry name" value="Fungal_trans"/>
    <property type="match status" value="1"/>
</dbReference>
<dbReference type="SMART" id="SM00906">
    <property type="entry name" value="Fungal_trans"/>
    <property type="match status" value="1"/>
</dbReference>
<sequence>MPQSPSGVASAAGAPGAASSVSGAEGNATSSAPPSSTTTAPAPPKLRSCVVCRSRKVRCNKESPCANCRRANIPCVFPSADRPPRWARRLERITSNAAAGAKAGSDADPATAQVMERLRNLEGLVKELSGQLEQAHSAAQSNAGSEGNSPGNSAHGRDADHAAAPSGPGSSSIQKQFGRMVINDPSRSRYLHGLKMDTRGIPGDDSDSSEDDESSPGKTSSTQELDRTPAERHAFLFRHNLNANGPDLRDFEPLPSQVPFLLDIFSENVNAVAQIVHMPTIRKMARYSRGNDASNKTLANQALMFSIYYAAITSMEDEDVLGNFGSTKADLNMKYRLGLEHALAKADFLNVPDTELVQAFVIFLMLSRRHDSPRFVWMMTGLVIRMAQALGLHRDGTNFPDLSPFEVEMRRRIWWALCNIDTRSSEDQGTDMTIIDGSFDTKIPTNINDEDLGPDIKTFPTAREGLTDSSFSIVWSEMNMIARRMAATGLKDGNLGDVDVLSNAMFEILERVCGQYLDKEGNMLYWAGFVIVRLVIAKMTLLTHMPVLFSAPDAHSSDEMRNKLLVAAIEIAEHNHALNAEQAVRHWRWFFQTYTHWYAIVYILIEVSNRPWSPTVERAWSALQSPWLIPAQSNVDKNLRIWVPLRKLMAKARKHRITEMDRLRGESWSVQKLEAMDREHPVPAVAPPYSAEAAADLFREKWRRLILENQHIGNNALSAGQPTREGSAISSSSREMPAGQAQRGLQPQYLGDPQFTNAKLQPEFISAGPSPVASVSGVDMAPSMPYHNTTPFSQPATAGLSYAMEWGDGRSAAPWLWADTDPTVNVFENLDVDAMDINMDLDSEVDWYTWVESAKGMEWNAGQGTGGAQ</sequence>
<evidence type="ECO:0000313" key="7">
    <source>
        <dbReference type="Proteomes" id="UP000829685"/>
    </source>
</evidence>
<evidence type="ECO:0000256" key="1">
    <source>
        <dbReference type="ARBA" id="ARBA00004123"/>
    </source>
</evidence>
<dbReference type="PROSITE" id="PS00463">
    <property type="entry name" value="ZN2_CY6_FUNGAL_1"/>
    <property type="match status" value="1"/>
</dbReference>
<keyword evidence="2" id="KW-0479">Metal-binding</keyword>
<feature type="region of interest" description="Disordered" evidence="4">
    <location>
        <begin position="716"/>
        <end position="753"/>
    </location>
</feature>
<dbReference type="InterPro" id="IPR007219">
    <property type="entry name" value="XnlR_reg_dom"/>
</dbReference>
<protein>
    <recommendedName>
        <fullName evidence="5">Zn(2)-C6 fungal-type domain-containing protein</fullName>
    </recommendedName>
</protein>
<feature type="compositionally biased region" description="Low complexity" evidence="4">
    <location>
        <begin position="162"/>
        <end position="172"/>
    </location>
</feature>
<dbReference type="GO" id="GO:0008270">
    <property type="term" value="F:zinc ion binding"/>
    <property type="evidence" value="ECO:0007669"/>
    <property type="project" value="InterPro"/>
</dbReference>
<comment type="subcellular location">
    <subcellularLocation>
        <location evidence="1">Nucleus</location>
    </subcellularLocation>
</comment>
<dbReference type="InterPro" id="IPR050613">
    <property type="entry name" value="Sec_Metabolite_Reg"/>
</dbReference>
<feature type="compositionally biased region" description="Polar residues" evidence="4">
    <location>
        <begin position="131"/>
        <end position="152"/>
    </location>
</feature>
<evidence type="ECO:0000259" key="5">
    <source>
        <dbReference type="PROSITE" id="PS50048"/>
    </source>
</evidence>
<evidence type="ECO:0000256" key="2">
    <source>
        <dbReference type="ARBA" id="ARBA00022723"/>
    </source>
</evidence>
<dbReference type="SUPFAM" id="SSF57701">
    <property type="entry name" value="Zn2/Cys6 DNA-binding domain"/>
    <property type="match status" value="1"/>
</dbReference>
<organism evidence="6 7">
    <name type="scientific">Neoarthrinium moseri</name>
    <dbReference type="NCBI Taxonomy" id="1658444"/>
    <lineage>
        <taxon>Eukaryota</taxon>
        <taxon>Fungi</taxon>
        <taxon>Dikarya</taxon>
        <taxon>Ascomycota</taxon>
        <taxon>Pezizomycotina</taxon>
        <taxon>Sordariomycetes</taxon>
        <taxon>Xylariomycetidae</taxon>
        <taxon>Amphisphaeriales</taxon>
        <taxon>Apiosporaceae</taxon>
        <taxon>Neoarthrinium</taxon>
    </lineage>
</organism>
<dbReference type="PANTHER" id="PTHR31001">
    <property type="entry name" value="UNCHARACTERIZED TRANSCRIPTIONAL REGULATORY PROTEIN"/>
    <property type="match status" value="1"/>
</dbReference>
<dbReference type="InterPro" id="IPR036864">
    <property type="entry name" value="Zn2-C6_fun-type_DNA-bd_sf"/>
</dbReference>
<dbReference type="GO" id="GO:0003677">
    <property type="term" value="F:DNA binding"/>
    <property type="evidence" value="ECO:0007669"/>
    <property type="project" value="InterPro"/>
</dbReference>
<keyword evidence="3" id="KW-0539">Nucleus</keyword>
<evidence type="ECO:0000313" key="6">
    <source>
        <dbReference type="EMBL" id="KAI1867497.1"/>
    </source>
</evidence>
<keyword evidence="7" id="KW-1185">Reference proteome</keyword>
<dbReference type="InterPro" id="IPR001138">
    <property type="entry name" value="Zn2Cys6_DnaBD"/>
</dbReference>
<dbReference type="EMBL" id="JAFIMR010000018">
    <property type="protein sequence ID" value="KAI1867497.1"/>
    <property type="molecule type" value="Genomic_DNA"/>
</dbReference>
<feature type="region of interest" description="Disordered" evidence="4">
    <location>
        <begin position="195"/>
        <end position="229"/>
    </location>
</feature>
<dbReference type="GO" id="GO:0005634">
    <property type="term" value="C:nucleus"/>
    <property type="evidence" value="ECO:0007669"/>
    <property type="project" value="UniProtKB-SubCell"/>
</dbReference>